<dbReference type="EMBL" id="JH993019">
    <property type="protein sequence ID" value="EKX42112.1"/>
    <property type="molecule type" value="Genomic_DNA"/>
</dbReference>
<accession>L1J1B1</accession>
<gene>
    <name evidence="3" type="ORF">GUITHDRAFT_111964</name>
</gene>
<reference evidence="4" key="3">
    <citation type="submission" date="2015-06" db="UniProtKB">
        <authorList>
            <consortium name="EnsemblProtists"/>
        </authorList>
    </citation>
    <scope>IDENTIFICATION</scope>
</reference>
<dbReference type="EnsemblProtists" id="EKX42112">
    <property type="protein sequence ID" value="EKX42112"/>
    <property type="gene ID" value="GUITHDRAFT_111964"/>
</dbReference>
<organism evidence="3">
    <name type="scientific">Guillardia theta (strain CCMP2712)</name>
    <name type="common">Cryptophyte</name>
    <dbReference type="NCBI Taxonomy" id="905079"/>
    <lineage>
        <taxon>Eukaryota</taxon>
        <taxon>Cryptophyceae</taxon>
        <taxon>Pyrenomonadales</taxon>
        <taxon>Geminigeraceae</taxon>
        <taxon>Guillardia</taxon>
    </lineage>
</organism>
<dbReference type="AlphaFoldDB" id="L1J1B1"/>
<dbReference type="HOGENOM" id="CLU_624783_0_0_1"/>
<protein>
    <recommendedName>
        <fullName evidence="2">PROP1-like PPR domain-containing protein</fullName>
    </recommendedName>
</protein>
<dbReference type="InterPro" id="IPR011990">
    <property type="entry name" value="TPR-like_helical_dom_sf"/>
</dbReference>
<dbReference type="PaxDb" id="55529-EKX42112"/>
<dbReference type="STRING" id="905079.L1J1B1"/>
<evidence type="ECO:0000313" key="5">
    <source>
        <dbReference type="Proteomes" id="UP000011087"/>
    </source>
</evidence>
<dbReference type="Pfam" id="PF17177">
    <property type="entry name" value="PPR_long"/>
    <property type="match status" value="1"/>
</dbReference>
<evidence type="ECO:0000313" key="3">
    <source>
        <dbReference type="EMBL" id="EKX42112.1"/>
    </source>
</evidence>
<dbReference type="Proteomes" id="UP000011087">
    <property type="component" value="Unassembled WGS sequence"/>
</dbReference>
<dbReference type="OMA" id="MLMEPRR"/>
<dbReference type="PANTHER" id="PTHR47941">
    <property type="entry name" value="PENTATRICOPEPTIDE REPEAT-CONTAINING PROTEIN 3, MITOCHONDRIAL"/>
    <property type="match status" value="1"/>
</dbReference>
<name>L1J1B1_GUITC</name>
<keyword evidence="1" id="KW-0677">Repeat</keyword>
<reference evidence="5" key="2">
    <citation type="submission" date="2012-11" db="EMBL/GenBank/DDBJ databases">
        <authorList>
            <person name="Kuo A."/>
            <person name="Curtis B.A."/>
            <person name="Tanifuji G."/>
            <person name="Burki F."/>
            <person name="Gruber A."/>
            <person name="Irimia M."/>
            <person name="Maruyama S."/>
            <person name="Arias M.C."/>
            <person name="Ball S.G."/>
            <person name="Gile G.H."/>
            <person name="Hirakawa Y."/>
            <person name="Hopkins J.F."/>
            <person name="Rensing S.A."/>
            <person name="Schmutz J."/>
            <person name="Symeonidi A."/>
            <person name="Elias M."/>
            <person name="Eveleigh R.J."/>
            <person name="Herman E.K."/>
            <person name="Klute M.J."/>
            <person name="Nakayama T."/>
            <person name="Obornik M."/>
            <person name="Reyes-Prieto A."/>
            <person name="Armbrust E.V."/>
            <person name="Aves S.J."/>
            <person name="Beiko R.G."/>
            <person name="Coutinho P."/>
            <person name="Dacks J.B."/>
            <person name="Durnford D.G."/>
            <person name="Fast N.M."/>
            <person name="Green B.R."/>
            <person name="Grisdale C."/>
            <person name="Hempe F."/>
            <person name="Henrissat B."/>
            <person name="Hoppner M.P."/>
            <person name="Ishida K.-I."/>
            <person name="Kim E."/>
            <person name="Koreny L."/>
            <person name="Kroth P.G."/>
            <person name="Liu Y."/>
            <person name="Malik S.-B."/>
            <person name="Maier U.G."/>
            <person name="McRose D."/>
            <person name="Mock T."/>
            <person name="Neilson J.A."/>
            <person name="Onodera N.T."/>
            <person name="Poole A.M."/>
            <person name="Pritham E.J."/>
            <person name="Richards T.A."/>
            <person name="Rocap G."/>
            <person name="Roy S.W."/>
            <person name="Sarai C."/>
            <person name="Schaack S."/>
            <person name="Shirato S."/>
            <person name="Slamovits C.H."/>
            <person name="Spencer D.F."/>
            <person name="Suzuki S."/>
            <person name="Worden A.Z."/>
            <person name="Zauner S."/>
            <person name="Barry K."/>
            <person name="Bell C."/>
            <person name="Bharti A.K."/>
            <person name="Crow J.A."/>
            <person name="Grimwood J."/>
            <person name="Kramer R."/>
            <person name="Lindquist E."/>
            <person name="Lucas S."/>
            <person name="Salamov A."/>
            <person name="McFadden G.I."/>
            <person name="Lane C.E."/>
            <person name="Keeling P.J."/>
            <person name="Gray M.W."/>
            <person name="Grigoriev I.V."/>
            <person name="Archibald J.M."/>
        </authorList>
    </citation>
    <scope>NUCLEOTIDE SEQUENCE</scope>
    <source>
        <strain evidence="5">CCMP2712</strain>
    </source>
</reference>
<keyword evidence="5" id="KW-1185">Reference proteome</keyword>
<evidence type="ECO:0000313" key="4">
    <source>
        <dbReference type="EnsemblProtists" id="EKX42112"/>
    </source>
</evidence>
<dbReference type="eggNOG" id="KOG4197">
    <property type="taxonomic scope" value="Eukaryota"/>
</dbReference>
<evidence type="ECO:0000256" key="1">
    <source>
        <dbReference type="ARBA" id="ARBA00022737"/>
    </source>
</evidence>
<dbReference type="KEGG" id="gtt:GUITHDRAFT_111964"/>
<proteinExistence type="predicted"/>
<dbReference type="RefSeq" id="XP_005829092.1">
    <property type="nucleotide sequence ID" value="XM_005829035.1"/>
</dbReference>
<sequence length="439" mass="48492">MRSENYNFTLKFFTTFMSVCGQDIRRGRATADDAYEVLSKCKECGLQPDAILYNALMNTVAQAAWRGEAILSHGSQVISSMKEDGVQPDAYTFNTLLDVCTKMMMKQGRRSGAPVTPMTGFSVVQLMLANGVSPDQYTFTSYMQLCVKCAERSLASPRDGERIVEMMRSQGLAPSLHVYNTLLDLIAKCASHKKAELEDGERVLERMAADGIAPNLVTFNTLLECCANSARYSQGGLARAWGIVELLVDSKLSPDRFTLNALLKTCLHSSRSLLDPLHEGTEIFHHLCEHKGRREKLAGCDIVKPDLISFSILMSICEQSILKKRATIKSADLIIKTMKRDAVLQIDTGLCNSFLACACADGSEEAVESAEEMFDAIPAACRSSQTYGRMLQLHGRRGDAGMGRARALLEEAEQAGLVDGRLLQLLIEEEMEDEETLRR</sequence>
<dbReference type="InterPro" id="IPR033443">
    <property type="entry name" value="PROP1-like_PPR_dom"/>
</dbReference>
<dbReference type="OrthoDB" id="185373at2759"/>
<evidence type="ECO:0000259" key="2">
    <source>
        <dbReference type="Pfam" id="PF17177"/>
    </source>
</evidence>
<dbReference type="GeneID" id="17298645"/>
<dbReference type="Gene3D" id="1.25.40.10">
    <property type="entry name" value="Tetratricopeptide repeat domain"/>
    <property type="match status" value="3"/>
</dbReference>
<reference evidence="3 5" key="1">
    <citation type="journal article" date="2012" name="Nature">
        <title>Algal genomes reveal evolutionary mosaicism and the fate of nucleomorphs.</title>
        <authorList>
            <consortium name="DOE Joint Genome Institute"/>
            <person name="Curtis B.A."/>
            <person name="Tanifuji G."/>
            <person name="Burki F."/>
            <person name="Gruber A."/>
            <person name="Irimia M."/>
            <person name="Maruyama S."/>
            <person name="Arias M.C."/>
            <person name="Ball S.G."/>
            <person name="Gile G.H."/>
            <person name="Hirakawa Y."/>
            <person name="Hopkins J.F."/>
            <person name="Kuo A."/>
            <person name="Rensing S.A."/>
            <person name="Schmutz J."/>
            <person name="Symeonidi A."/>
            <person name="Elias M."/>
            <person name="Eveleigh R.J."/>
            <person name="Herman E.K."/>
            <person name="Klute M.J."/>
            <person name="Nakayama T."/>
            <person name="Obornik M."/>
            <person name="Reyes-Prieto A."/>
            <person name="Armbrust E.V."/>
            <person name="Aves S.J."/>
            <person name="Beiko R.G."/>
            <person name="Coutinho P."/>
            <person name="Dacks J.B."/>
            <person name="Durnford D.G."/>
            <person name="Fast N.M."/>
            <person name="Green B.R."/>
            <person name="Grisdale C.J."/>
            <person name="Hempel F."/>
            <person name="Henrissat B."/>
            <person name="Hoppner M.P."/>
            <person name="Ishida K."/>
            <person name="Kim E."/>
            <person name="Koreny L."/>
            <person name="Kroth P.G."/>
            <person name="Liu Y."/>
            <person name="Malik S.B."/>
            <person name="Maier U.G."/>
            <person name="McRose D."/>
            <person name="Mock T."/>
            <person name="Neilson J.A."/>
            <person name="Onodera N.T."/>
            <person name="Poole A.M."/>
            <person name="Pritham E.J."/>
            <person name="Richards T.A."/>
            <person name="Rocap G."/>
            <person name="Roy S.W."/>
            <person name="Sarai C."/>
            <person name="Schaack S."/>
            <person name="Shirato S."/>
            <person name="Slamovits C.H."/>
            <person name="Spencer D.F."/>
            <person name="Suzuki S."/>
            <person name="Worden A.Z."/>
            <person name="Zauner S."/>
            <person name="Barry K."/>
            <person name="Bell C."/>
            <person name="Bharti A.K."/>
            <person name="Crow J.A."/>
            <person name="Grimwood J."/>
            <person name="Kramer R."/>
            <person name="Lindquist E."/>
            <person name="Lucas S."/>
            <person name="Salamov A."/>
            <person name="McFadden G.I."/>
            <person name="Lane C.E."/>
            <person name="Keeling P.J."/>
            <person name="Gray M.W."/>
            <person name="Grigoriev I.V."/>
            <person name="Archibald J.M."/>
        </authorList>
    </citation>
    <scope>NUCLEOTIDE SEQUENCE</scope>
    <source>
        <strain evidence="3 5">CCMP2712</strain>
    </source>
</reference>
<feature type="domain" description="PROP1-like PPR" evidence="2">
    <location>
        <begin position="77"/>
        <end position="230"/>
    </location>
</feature>